<evidence type="ECO:0000256" key="4">
    <source>
        <dbReference type="ARBA" id="ARBA00022695"/>
    </source>
</evidence>
<keyword evidence="9" id="KW-0460">Magnesium</keyword>
<evidence type="ECO:0000256" key="14">
    <source>
        <dbReference type="PIRSR" id="PIRSR002811-1"/>
    </source>
</evidence>
<dbReference type="GO" id="GO:0003899">
    <property type="term" value="F:DNA-directed RNA polymerase activity"/>
    <property type="evidence" value="ECO:0007669"/>
    <property type="project" value="UniProtKB-UniRule"/>
</dbReference>
<evidence type="ECO:0000256" key="8">
    <source>
        <dbReference type="ARBA" id="ARBA00022833"/>
    </source>
</evidence>
<keyword evidence="2 12" id="KW-0639">Primosome</keyword>
<evidence type="ECO:0000256" key="5">
    <source>
        <dbReference type="ARBA" id="ARBA00022705"/>
    </source>
</evidence>
<sequence>MALPNAFLDELRARLTLSSVVGRRVKLARKGREFLGLCPFHNEKSPSFTVNDEKGFFHCFGCGAHGDVIGFEMRAANIAFREAVERLSAEAGLEMPRETAEDRDRSRQAASHREIMEMACAFYQKALRLPEGRGAMEYLRGRGLDDATLARFRLGFSPQGGALKAALAREGVDEQAMVDLGLILRSDDGRPAFDYFRGRVMFPIGDPAGRVVAFGARILGEGQPKYLNSPDTPLFHKGHSLYNLGPAREAARQSGAIIVAEGYMDVIALARAGLGWAVAPLGTALTEAQMEALWRTIPEPVLCFDGDGAGRRAAARAMERALPLIGPGRSLRFALLPGGRDPDDLLREGGPVALRQVLDVAVPFSEMAWRELSEGQALTTPEQRAALEAAIDAFVAKIADRSLQGHYRQALRDRFWTVLRGDSARSRAERARKDPRKERKDGGRWRPGDRPPAPGLPVAAPADPARLRERLLLAAVLNHPEVFDHVGERLGAMILGEGALDSLRQDVVMILGGGKSLDMNGLWSQLSARGYAADVAALTRPELLIHGKFARPGADPGLVKAGWDHTYDLHQRGALQADCQRANERLGEHMTQEALEHFLAFKQQDKWADEPVLDGPVPEG</sequence>
<protein>
    <recommendedName>
        <fullName evidence="12 13">DNA primase</fullName>
        <ecNumber evidence="12">2.7.7.101</ecNumber>
    </recommendedName>
</protein>
<dbReference type="GO" id="GO:1990077">
    <property type="term" value="C:primosome complex"/>
    <property type="evidence" value="ECO:0007669"/>
    <property type="project" value="UniProtKB-KW"/>
</dbReference>
<keyword evidence="18" id="KW-1185">Reference proteome</keyword>
<dbReference type="Pfam" id="PF13662">
    <property type="entry name" value="Toprim_4"/>
    <property type="match status" value="1"/>
</dbReference>
<dbReference type="PANTHER" id="PTHR30313">
    <property type="entry name" value="DNA PRIMASE"/>
    <property type="match status" value="1"/>
</dbReference>
<comment type="function">
    <text evidence="12 13">RNA polymerase that catalyzes the synthesis of short RNA molecules used as primers for DNA polymerase during DNA replication.</text>
</comment>
<evidence type="ECO:0000313" key="17">
    <source>
        <dbReference type="EMBL" id="ABC23680.1"/>
    </source>
</evidence>
<dbReference type="Pfam" id="PF10410">
    <property type="entry name" value="DnaB_bind"/>
    <property type="match status" value="1"/>
</dbReference>
<evidence type="ECO:0000256" key="2">
    <source>
        <dbReference type="ARBA" id="ARBA00022515"/>
    </source>
</evidence>
<dbReference type="AlphaFoldDB" id="Q2RQB5"/>
<dbReference type="SMART" id="SM00400">
    <property type="entry name" value="ZnF_CHCC"/>
    <property type="match status" value="1"/>
</dbReference>
<dbReference type="InterPro" id="IPR019475">
    <property type="entry name" value="DNA_primase_DnaB-bd"/>
</dbReference>
<evidence type="ECO:0000256" key="1">
    <source>
        <dbReference type="ARBA" id="ARBA00022478"/>
    </source>
</evidence>
<keyword evidence="10 12" id="KW-0238">DNA-binding</keyword>
<dbReference type="Proteomes" id="UP000001929">
    <property type="component" value="Chromosome"/>
</dbReference>
<comment type="subunit">
    <text evidence="12">Monomer. Interacts with DnaB.</text>
</comment>
<dbReference type="EC" id="2.7.7.101" evidence="12"/>
<evidence type="ECO:0000256" key="7">
    <source>
        <dbReference type="ARBA" id="ARBA00022771"/>
    </source>
</evidence>
<dbReference type="RefSeq" id="WP_011390633.1">
    <property type="nucleotide sequence ID" value="NC_007643.1"/>
</dbReference>
<dbReference type="InterPro" id="IPR006171">
    <property type="entry name" value="TOPRIM_dom"/>
</dbReference>
<feature type="zinc finger region" description="CHC2-type" evidence="12 14">
    <location>
        <begin position="38"/>
        <end position="62"/>
    </location>
</feature>
<evidence type="ECO:0000259" key="16">
    <source>
        <dbReference type="PROSITE" id="PS50880"/>
    </source>
</evidence>
<dbReference type="InterPro" id="IPR034151">
    <property type="entry name" value="TOPRIM_DnaG_bac"/>
</dbReference>
<dbReference type="KEGG" id="rru:Rru_A2883"/>
<dbReference type="PhylomeDB" id="Q2RQB5"/>
<keyword evidence="4 12" id="KW-0548">Nucleotidyltransferase</keyword>
<comment type="similarity">
    <text evidence="12 13">Belongs to the DnaG primase family.</text>
</comment>
<feature type="domain" description="Toprim" evidence="16">
    <location>
        <begin position="255"/>
        <end position="337"/>
    </location>
</feature>
<dbReference type="FunFam" id="3.40.1360.10:FF:000002">
    <property type="entry name" value="DNA primase"/>
    <property type="match status" value="1"/>
</dbReference>
<dbReference type="STRING" id="269796.Rru_A2883"/>
<keyword evidence="5 12" id="KW-0235">DNA replication</keyword>
<dbReference type="SUPFAM" id="SSF57783">
    <property type="entry name" value="Zinc beta-ribbon"/>
    <property type="match status" value="1"/>
</dbReference>
<dbReference type="PIRSF" id="PIRSF002811">
    <property type="entry name" value="DnaG"/>
    <property type="match status" value="1"/>
</dbReference>
<evidence type="ECO:0000256" key="10">
    <source>
        <dbReference type="ARBA" id="ARBA00023125"/>
    </source>
</evidence>
<dbReference type="GO" id="GO:0003677">
    <property type="term" value="F:DNA binding"/>
    <property type="evidence" value="ECO:0007669"/>
    <property type="project" value="UniProtKB-KW"/>
</dbReference>
<organism evidence="17 18">
    <name type="scientific">Rhodospirillum rubrum (strain ATCC 11170 / ATH 1.1.1 / DSM 467 / LMG 4362 / NCIMB 8255 / S1)</name>
    <dbReference type="NCBI Taxonomy" id="269796"/>
    <lineage>
        <taxon>Bacteria</taxon>
        <taxon>Pseudomonadati</taxon>
        <taxon>Pseudomonadota</taxon>
        <taxon>Alphaproteobacteria</taxon>
        <taxon>Rhodospirillales</taxon>
        <taxon>Rhodospirillaceae</taxon>
        <taxon>Rhodospirillum</taxon>
    </lineage>
</organism>
<dbReference type="FunFam" id="3.90.580.10:FF:000001">
    <property type="entry name" value="DNA primase"/>
    <property type="match status" value="1"/>
</dbReference>
<feature type="compositionally biased region" description="Basic and acidic residues" evidence="15">
    <location>
        <begin position="426"/>
        <end position="449"/>
    </location>
</feature>
<dbReference type="SMART" id="SM00493">
    <property type="entry name" value="TOPRIM"/>
    <property type="match status" value="1"/>
</dbReference>
<dbReference type="InterPro" id="IPR036977">
    <property type="entry name" value="DNA_primase_Znf_CHC2"/>
</dbReference>
<evidence type="ECO:0000256" key="3">
    <source>
        <dbReference type="ARBA" id="ARBA00022679"/>
    </source>
</evidence>
<dbReference type="Gene3D" id="3.90.980.10">
    <property type="entry name" value="DNA primase, catalytic core, N-terminal domain"/>
    <property type="match status" value="1"/>
</dbReference>
<dbReference type="CDD" id="cd03364">
    <property type="entry name" value="TOPRIM_DnaG_primases"/>
    <property type="match status" value="1"/>
</dbReference>
<evidence type="ECO:0000256" key="6">
    <source>
        <dbReference type="ARBA" id="ARBA00022723"/>
    </source>
</evidence>
<comment type="catalytic activity">
    <reaction evidence="12">
        <text>ssDNA + n NTP = ssDNA/pppN(pN)n-1 hybrid + (n-1) diphosphate.</text>
        <dbReference type="EC" id="2.7.7.101"/>
    </reaction>
</comment>
<evidence type="ECO:0000256" key="15">
    <source>
        <dbReference type="SAM" id="MobiDB-lite"/>
    </source>
</evidence>
<dbReference type="InterPro" id="IPR002694">
    <property type="entry name" value="Znf_CHC2"/>
</dbReference>
<dbReference type="InterPro" id="IPR006295">
    <property type="entry name" value="DNA_primase_DnaG"/>
</dbReference>
<dbReference type="InterPro" id="IPR013264">
    <property type="entry name" value="DNAG_N"/>
</dbReference>
<dbReference type="eggNOG" id="COG0358">
    <property type="taxonomic scope" value="Bacteria"/>
</dbReference>
<dbReference type="HAMAP" id="MF_00974">
    <property type="entry name" value="DNA_primase_DnaG"/>
    <property type="match status" value="1"/>
</dbReference>
<dbReference type="HOGENOM" id="CLU_013501_5_3_5"/>
<evidence type="ECO:0000313" key="18">
    <source>
        <dbReference type="Proteomes" id="UP000001929"/>
    </source>
</evidence>
<gene>
    <name evidence="12" type="primary">dnaG</name>
    <name evidence="17" type="ordered locus">Rru_A2883</name>
</gene>
<keyword evidence="1 12" id="KW-0240">DNA-directed RNA polymerase</keyword>
<keyword evidence="3 12" id="KW-0808">Transferase</keyword>
<evidence type="ECO:0000256" key="13">
    <source>
        <dbReference type="PIRNR" id="PIRNR002811"/>
    </source>
</evidence>
<dbReference type="Gene3D" id="3.40.1360.10">
    <property type="match status" value="1"/>
</dbReference>
<dbReference type="InterPro" id="IPR030846">
    <property type="entry name" value="DnaG_bac"/>
</dbReference>
<keyword evidence="11 12" id="KW-0804">Transcription</keyword>
<dbReference type="GO" id="GO:0000428">
    <property type="term" value="C:DNA-directed RNA polymerase complex"/>
    <property type="evidence" value="ECO:0007669"/>
    <property type="project" value="UniProtKB-KW"/>
</dbReference>
<dbReference type="EMBL" id="CP000230">
    <property type="protein sequence ID" value="ABC23680.1"/>
    <property type="molecule type" value="Genomic_DNA"/>
</dbReference>
<dbReference type="NCBIfam" id="TIGR01391">
    <property type="entry name" value="dnaG"/>
    <property type="match status" value="1"/>
</dbReference>
<dbReference type="PATRIC" id="fig|269796.9.peg.2993"/>
<comment type="domain">
    <text evidence="12">Contains an N-terminal zinc-binding domain, a central core domain that contains the primase activity, and a C-terminal DnaB-binding domain.</text>
</comment>
<dbReference type="Pfam" id="PF08275">
    <property type="entry name" value="DNAG_N"/>
    <property type="match status" value="1"/>
</dbReference>
<keyword evidence="7 12" id="KW-0863">Zinc-finger</keyword>
<evidence type="ECO:0000256" key="9">
    <source>
        <dbReference type="ARBA" id="ARBA00022842"/>
    </source>
</evidence>
<dbReference type="EnsemblBacteria" id="ABC23680">
    <property type="protein sequence ID" value="ABC23680"/>
    <property type="gene ID" value="Rru_A2883"/>
</dbReference>
<dbReference type="Pfam" id="PF01807">
    <property type="entry name" value="Zn_ribbon_DnaG"/>
    <property type="match status" value="1"/>
</dbReference>
<dbReference type="GO" id="GO:0008270">
    <property type="term" value="F:zinc ion binding"/>
    <property type="evidence" value="ECO:0007669"/>
    <property type="project" value="UniProtKB-UniRule"/>
</dbReference>
<feature type="region of interest" description="Disordered" evidence="15">
    <location>
        <begin position="426"/>
        <end position="460"/>
    </location>
</feature>
<accession>Q2RQB5</accession>
<evidence type="ECO:0000256" key="11">
    <source>
        <dbReference type="ARBA" id="ARBA00023163"/>
    </source>
</evidence>
<keyword evidence="6 12" id="KW-0479">Metal-binding</keyword>
<dbReference type="GO" id="GO:0006269">
    <property type="term" value="P:DNA replication, synthesis of primer"/>
    <property type="evidence" value="ECO:0007669"/>
    <property type="project" value="UniProtKB-UniRule"/>
</dbReference>
<dbReference type="GO" id="GO:0005737">
    <property type="term" value="C:cytoplasm"/>
    <property type="evidence" value="ECO:0007669"/>
    <property type="project" value="TreeGrafter"/>
</dbReference>
<dbReference type="InterPro" id="IPR050219">
    <property type="entry name" value="DnaG_primase"/>
</dbReference>
<comment type="cofactor">
    <cofactor evidence="12 13 14">
        <name>Zn(2+)</name>
        <dbReference type="ChEBI" id="CHEBI:29105"/>
    </cofactor>
    <text evidence="12 13 14">Binds 1 zinc ion per monomer.</text>
</comment>
<dbReference type="PANTHER" id="PTHR30313:SF2">
    <property type="entry name" value="DNA PRIMASE"/>
    <property type="match status" value="1"/>
</dbReference>
<evidence type="ECO:0000256" key="12">
    <source>
        <dbReference type="HAMAP-Rule" id="MF_00974"/>
    </source>
</evidence>
<keyword evidence="8 12" id="KW-0862">Zinc</keyword>
<dbReference type="SUPFAM" id="SSF56731">
    <property type="entry name" value="DNA primase core"/>
    <property type="match status" value="1"/>
</dbReference>
<dbReference type="Gene3D" id="3.90.580.10">
    <property type="entry name" value="Zinc finger, CHC2-type domain"/>
    <property type="match status" value="1"/>
</dbReference>
<proteinExistence type="inferred from homology"/>
<name>Q2RQB5_RHORT</name>
<dbReference type="InterPro" id="IPR037068">
    <property type="entry name" value="DNA_primase_core_N_sf"/>
</dbReference>
<reference evidence="17 18" key="1">
    <citation type="journal article" date="2011" name="Stand. Genomic Sci.">
        <title>Complete genome sequence of Rhodospirillum rubrum type strain (S1).</title>
        <authorList>
            <person name="Munk A.C."/>
            <person name="Copeland A."/>
            <person name="Lucas S."/>
            <person name="Lapidus A."/>
            <person name="Del Rio T.G."/>
            <person name="Barry K."/>
            <person name="Detter J.C."/>
            <person name="Hammon N."/>
            <person name="Israni S."/>
            <person name="Pitluck S."/>
            <person name="Brettin T."/>
            <person name="Bruce D."/>
            <person name="Han C."/>
            <person name="Tapia R."/>
            <person name="Gilna P."/>
            <person name="Schmutz J."/>
            <person name="Larimer F."/>
            <person name="Land M."/>
            <person name="Kyrpides N.C."/>
            <person name="Mavromatis K."/>
            <person name="Richardson P."/>
            <person name="Rohde M."/>
            <person name="Goker M."/>
            <person name="Klenk H.P."/>
            <person name="Zhang Y."/>
            <person name="Roberts G.P."/>
            <person name="Reslewic S."/>
            <person name="Schwartz D.C."/>
        </authorList>
    </citation>
    <scope>NUCLEOTIDE SEQUENCE [LARGE SCALE GENOMIC DNA]</scope>
    <source>
        <strain evidence="18">ATCC 11170 / ATH 1.1.1 / DSM 467 / LMG 4362 / NCIMB 8255 / S1</strain>
    </source>
</reference>
<dbReference type="PROSITE" id="PS50880">
    <property type="entry name" value="TOPRIM"/>
    <property type="match status" value="1"/>
</dbReference>